<dbReference type="EMBL" id="FTOR01000003">
    <property type="protein sequence ID" value="SIT03021.1"/>
    <property type="molecule type" value="Genomic_DNA"/>
</dbReference>
<dbReference type="KEGG" id="fln:FLA_3683"/>
<accession>A0A173MJ34</accession>
<keyword evidence="2" id="KW-1185">Reference proteome</keyword>
<reference evidence="2" key="1">
    <citation type="submission" date="2017-01" db="EMBL/GenBank/DDBJ databases">
        <authorList>
            <person name="Varghese N."/>
            <person name="Submissions S."/>
        </authorList>
    </citation>
    <scope>NUCLEOTIDE SEQUENCE [LARGE SCALE GENOMIC DNA]</scope>
    <source>
        <strain evidence="2">DSM 21054</strain>
    </source>
</reference>
<evidence type="ECO:0000313" key="2">
    <source>
        <dbReference type="Proteomes" id="UP000186917"/>
    </source>
</evidence>
<evidence type="ECO:0000313" key="1">
    <source>
        <dbReference type="EMBL" id="SIT03021.1"/>
    </source>
</evidence>
<dbReference type="Proteomes" id="UP000186917">
    <property type="component" value="Unassembled WGS sequence"/>
</dbReference>
<sequence length="68" mass="7523">MDRRSLLKKGVLGTLAGGLLGVPAVSSATKGDKRKRLLRFAHLTDVHIYAVLYTYGRLSSAGHRYFMM</sequence>
<name>A0A173MJ34_9BACT</name>
<dbReference type="AlphaFoldDB" id="A0A173MJ34"/>
<dbReference type="STRING" id="477680.SAMN05421788_1033"/>
<evidence type="ECO:0008006" key="3">
    <source>
        <dbReference type="Google" id="ProtNLM"/>
    </source>
</evidence>
<organism evidence="1 2">
    <name type="scientific">Filimonas lacunae</name>
    <dbReference type="NCBI Taxonomy" id="477680"/>
    <lineage>
        <taxon>Bacteria</taxon>
        <taxon>Pseudomonadati</taxon>
        <taxon>Bacteroidota</taxon>
        <taxon>Chitinophagia</taxon>
        <taxon>Chitinophagales</taxon>
        <taxon>Chitinophagaceae</taxon>
        <taxon>Filimonas</taxon>
    </lineage>
</organism>
<dbReference type="RefSeq" id="WP_076378550.1">
    <property type="nucleotide sequence ID" value="NZ_AP017422.1"/>
</dbReference>
<protein>
    <recommendedName>
        <fullName evidence="3">Tat (Twin-arginine translocation) pathway signal sequence</fullName>
    </recommendedName>
</protein>
<gene>
    <name evidence="1" type="ORF">SAMN05421788_1033</name>
</gene>
<proteinExistence type="predicted"/>